<dbReference type="RefSeq" id="WP_092981533.1">
    <property type="nucleotide sequence ID" value="NZ_FPAT01000016.1"/>
</dbReference>
<organism evidence="2 3">
    <name type="scientific">Actinopolyspora righensis</name>
    <dbReference type="NCBI Taxonomy" id="995060"/>
    <lineage>
        <taxon>Bacteria</taxon>
        <taxon>Bacillati</taxon>
        <taxon>Actinomycetota</taxon>
        <taxon>Actinomycetes</taxon>
        <taxon>Actinopolysporales</taxon>
        <taxon>Actinopolysporaceae</taxon>
        <taxon>Actinopolyspora</taxon>
        <taxon>Actinopolyspora alba group</taxon>
    </lineage>
</organism>
<reference evidence="3" key="1">
    <citation type="submission" date="2016-10" db="EMBL/GenBank/DDBJ databases">
        <authorList>
            <person name="Varghese N."/>
            <person name="Submissions S."/>
        </authorList>
    </citation>
    <scope>NUCLEOTIDE SEQUENCE [LARGE SCALE GENOMIC DNA]</scope>
    <source>
        <strain evidence="3">DSM 45501</strain>
    </source>
</reference>
<keyword evidence="3" id="KW-1185">Reference proteome</keyword>
<proteinExistence type="predicted"/>
<dbReference type="AlphaFoldDB" id="A0A1I7CBM5"/>
<evidence type="ECO:0000256" key="1">
    <source>
        <dbReference type="SAM" id="MobiDB-lite"/>
    </source>
</evidence>
<gene>
    <name evidence="2" type="ORF">SAMN04487904_11687</name>
</gene>
<dbReference type="EMBL" id="FPAT01000016">
    <property type="protein sequence ID" value="SFT96794.1"/>
    <property type="molecule type" value="Genomic_DNA"/>
</dbReference>
<dbReference type="Proteomes" id="UP000199165">
    <property type="component" value="Unassembled WGS sequence"/>
</dbReference>
<protein>
    <recommendedName>
        <fullName evidence="4">Excreted virulence factor EspC, type VII ESX diderm</fullName>
    </recommendedName>
</protein>
<sequence length="152" mass="16002">MHGERACAAKGAAIAEQSADASGFEGAGAALQSIRDENSWIQQQISGGGLSMEPQAADKAAEVYRREAEEAESLAGKADRLQQVPGLGAYTSGQQLAAKFGQKASNGSTGAADLLRQFADELRRKASLFEQAKENYQATDEQIAGDLRRGAQ</sequence>
<evidence type="ECO:0000313" key="2">
    <source>
        <dbReference type="EMBL" id="SFT96794.1"/>
    </source>
</evidence>
<feature type="region of interest" description="Disordered" evidence="1">
    <location>
        <begin position="133"/>
        <end position="152"/>
    </location>
</feature>
<accession>A0A1I7CBM5</accession>
<evidence type="ECO:0008006" key="4">
    <source>
        <dbReference type="Google" id="ProtNLM"/>
    </source>
</evidence>
<evidence type="ECO:0000313" key="3">
    <source>
        <dbReference type="Proteomes" id="UP000199165"/>
    </source>
</evidence>
<name>A0A1I7CBM5_9ACTN</name>